<dbReference type="GO" id="GO:0015074">
    <property type="term" value="P:DNA integration"/>
    <property type="evidence" value="ECO:0007669"/>
    <property type="project" value="InterPro"/>
</dbReference>
<dbReference type="InterPro" id="IPR011010">
    <property type="entry name" value="DNA_brk_join_enz"/>
</dbReference>
<name>A0A918VPI7_9HYPH</name>
<dbReference type="EMBL" id="BMZE01000001">
    <property type="protein sequence ID" value="GHA13593.1"/>
    <property type="molecule type" value="Genomic_DNA"/>
</dbReference>
<sequence>MSERRSKRPGYKGRKRKDGSIAHYWIPQRALADAPKYLKAKQIEDRASDAQIEDLCQRWTDELIGELADLQATPGYDGTIKSLIRLYRTDEDSSYQALKLSTRKRDYDPILKVISDTVGDRAIHALRGRDFRRWHANWSTEGRTHRGHNAIRKLRTVLSFGVEQRFEDCRLAREILSLIEFEAPKARSIKMEFEHAKAIVEKALELGRASIALTQALQWDTALRRIDLIGEWLPAAEGEGGIIRGKTRWHGPSVTVISKDHVLTIEATSKTGARSVHDLTLCSLTSLVLDKIDLPAVGPLIVSEDTGVPYRENYYAQDWRAIARAAGVPDTVWSMDSRAGAISEAEAATGNLDAARKLATHSNVKTTMRYVRNDVLESNRATARARQGLRS</sequence>
<organism evidence="2 3">
    <name type="scientific">Devosia pacifica</name>
    <dbReference type="NCBI Taxonomy" id="1335967"/>
    <lineage>
        <taxon>Bacteria</taxon>
        <taxon>Pseudomonadati</taxon>
        <taxon>Pseudomonadota</taxon>
        <taxon>Alphaproteobacteria</taxon>
        <taxon>Hyphomicrobiales</taxon>
        <taxon>Devosiaceae</taxon>
        <taxon>Devosia</taxon>
    </lineage>
</organism>
<keyword evidence="1" id="KW-0233">DNA recombination</keyword>
<accession>A0A918VPI7</accession>
<proteinExistence type="predicted"/>
<comment type="caution">
    <text evidence="2">The sequence shown here is derived from an EMBL/GenBank/DDBJ whole genome shotgun (WGS) entry which is preliminary data.</text>
</comment>
<evidence type="ECO:0000313" key="3">
    <source>
        <dbReference type="Proteomes" id="UP000646579"/>
    </source>
</evidence>
<dbReference type="InterPro" id="IPR013762">
    <property type="entry name" value="Integrase-like_cat_sf"/>
</dbReference>
<reference evidence="2" key="1">
    <citation type="journal article" date="2014" name="Int. J. Syst. Evol. Microbiol.">
        <title>Complete genome sequence of Corynebacterium casei LMG S-19264T (=DSM 44701T), isolated from a smear-ripened cheese.</title>
        <authorList>
            <consortium name="US DOE Joint Genome Institute (JGI-PGF)"/>
            <person name="Walter F."/>
            <person name="Albersmeier A."/>
            <person name="Kalinowski J."/>
            <person name="Ruckert C."/>
        </authorList>
    </citation>
    <scope>NUCLEOTIDE SEQUENCE</scope>
    <source>
        <strain evidence="2">KCTC 32437</strain>
    </source>
</reference>
<dbReference type="GO" id="GO:0003677">
    <property type="term" value="F:DNA binding"/>
    <property type="evidence" value="ECO:0007669"/>
    <property type="project" value="InterPro"/>
</dbReference>
<reference evidence="2" key="2">
    <citation type="submission" date="2020-09" db="EMBL/GenBank/DDBJ databases">
        <authorList>
            <person name="Sun Q."/>
            <person name="Kim S."/>
        </authorList>
    </citation>
    <scope>NUCLEOTIDE SEQUENCE</scope>
    <source>
        <strain evidence="2">KCTC 32437</strain>
    </source>
</reference>
<gene>
    <name evidence="2" type="ORF">GCM10007989_05240</name>
</gene>
<protein>
    <recommendedName>
        <fullName evidence="4">Integrase</fullName>
    </recommendedName>
</protein>
<keyword evidence="3" id="KW-1185">Reference proteome</keyword>
<dbReference type="Gene3D" id="1.10.443.10">
    <property type="entry name" value="Intergrase catalytic core"/>
    <property type="match status" value="1"/>
</dbReference>
<evidence type="ECO:0008006" key="4">
    <source>
        <dbReference type="Google" id="ProtNLM"/>
    </source>
</evidence>
<dbReference type="AlphaFoldDB" id="A0A918VPI7"/>
<evidence type="ECO:0000256" key="1">
    <source>
        <dbReference type="ARBA" id="ARBA00023172"/>
    </source>
</evidence>
<evidence type="ECO:0000313" key="2">
    <source>
        <dbReference type="EMBL" id="GHA13593.1"/>
    </source>
</evidence>
<dbReference type="Proteomes" id="UP000646579">
    <property type="component" value="Unassembled WGS sequence"/>
</dbReference>
<dbReference type="SUPFAM" id="SSF56349">
    <property type="entry name" value="DNA breaking-rejoining enzymes"/>
    <property type="match status" value="1"/>
</dbReference>
<dbReference type="GO" id="GO:0006310">
    <property type="term" value="P:DNA recombination"/>
    <property type="evidence" value="ECO:0007669"/>
    <property type="project" value="UniProtKB-KW"/>
</dbReference>